<evidence type="ECO:0000313" key="2">
    <source>
        <dbReference type="EMBL" id="AIX24430.1"/>
    </source>
</evidence>
<organism evidence="2 3">
    <name type="scientific">Synechococcus phage ACG-2014g</name>
    <dbReference type="NCBI Taxonomy" id="1493512"/>
    <lineage>
        <taxon>Viruses</taxon>
        <taxon>Duplodnaviria</taxon>
        <taxon>Heunggongvirae</taxon>
        <taxon>Uroviricota</taxon>
        <taxon>Caudoviricetes</taxon>
        <taxon>Pantevenvirales</taxon>
        <taxon>Kyanoviridae</taxon>
        <taxon>Macariavirus</taxon>
        <taxon>Macariavirus tuscon14g</taxon>
    </lineage>
</organism>
<keyword evidence="3" id="KW-1185">Reference proteome</keyword>
<protein>
    <recommendedName>
        <fullName evidence="1">YHYH domain-containing protein</fullName>
    </recommendedName>
</protein>
<dbReference type="GeneID" id="24171716"/>
<sequence length="1544" mass="166473">MARTVPGSGAEIKPIFDKLFGVRAVEVINPGSGYDPEDPPRLTVTGCGTPSEECLLYPIIDGPSGKIVHVRVLSRGRGYDPLRLNIIPSAETTGVVDSFDVNRIWQSHPNSPTLGTFQSDTDRLRIVSDNDPKPADIFSERSGGAGSIVDRSFDQTFIYRGGKQVPFGQNRPFQKNKSLGIMANGTLLHTPEWGNAVGGAPEGFELDTVYNDNPKNTDVYDGIIDNQTYYYQSSKLVEHFKTTHGVLDWGLHEVFTWNVKTEVDNVLLTVSGIDEVLNPMEVGRTVLKIGDNSVSGEIAKIIRDGNNLITSVYIRQVTGVFTVEDRILGSTGFSFTVSTEPTTFPAGIFYIDFGVEAEEFGPFIAGQYYLAPENIKVKRNYVIIWNQDDPSNQVSDTFPFGHPMQFSTTQDGILNAGTLYYNSTGASGALGTDYENPFRALFIMNADETNRIYYYCQYHRYMSGYAGHEGYMVLDTEIEDEEPENNYYIRDYYNEDVVILPDEIQTQYTGPLASFLNIGIEDGGNGTGTSGGFDIGRHIVFGRQAGNRQLRLYLDLRNVSTLTFEVIRGTDTNGGENPDNVQESLRVFFGGTAYGSSVLVSYNNYNFDTLNSVTISIPPDSRKENQLVYVYQFGNSGTGFDSYGLKSITYGGGVQDLSRHPDGHSKILGMSFDGYPIYGPYGYFGSNNSVVRASSSYRLKSGIEVDGARPEQVAAETVTYAVTVSNNKFLYDAASPSFLNLKRGKTYVFNQDDSSNDGNILLLSTAEDGWHPTSDLSDIANKLNLYEHPSITYTLDGSSVTYDNYISGFISATTRSLTIAMPSDSPRVLNSFSYANASYGIRTVQDGYAMGSLYQDYIYDETAGTLDEHNGSYISTPEYPNGTYAYFLTEDSSGNPTFPYCVGPTYFGTPLFEGDTVPDLATEVPTIAEGNVVLEDDGTVSYIQMTKTGDGYFSPAVAQIIGGEGSGATASPVVQSVTGLTLLNEGRSFATPPTLIFEGGGGQGAQGAASISSLGKVTSINIIDEGDFYQTSPYILIDGGGGQGAKAIANINQGVITSIDVLDQGGGYVNPPNIIFTKLINLKRTTKARQSFNSAFQYLTGLTKDIDASSEEIFVSSTDAFPGSGTFLLNNEIVTYTGKSRGKFTGLTRGTNFNYDQRIILDTSQDVAGISNYNFNVGDRVIRRVETASSKIAKVYDWRPSTRELFVTFEVDELAFIDAGIASTEDAIVQFNAGLPESAGGSALPHTTEVSIGSQIFRLQLTGIVTVDDIDFVDIAENDGAGDGIPDLSNAGTDYENQISLDGGIFNSLYGIEETQGGTNTTLFAIGDNILDATPFPEQKFATVSTAGGLSEGVEHSAQVKITLDKADGNGQNYGVNEIVTGDLSGVTGTVVSWDTSTGILVVQSITPFNTGNVNIGVNGFLNEFSARSSIVDIVVQEPGTNYSAPPTVVIENAGDIQSTAVAVMTVAGDQVSSVTISNGGYGYKQEITTNILHPTITFTNDVSDTTGSGAIAYAILGGEKIAGSAGASYRIKNIEYQTVVQTS</sequence>
<name>A0A0E3FDC2_9CAUD</name>
<dbReference type="EMBL" id="KJ019071">
    <property type="protein sequence ID" value="AIX24430.1"/>
    <property type="molecule type" value="Genomic_DNA"/>
</dbReference>
<dbReference type="InterPro" id="IPR025924">
    <property type="entry name" value="YHYH_dom"/>
</dbReference>
<dbReference type="Pfam" id="PF14240">
    <property type="entry name" value="YHYH"/>
    <property type="match status" value="2"/>
</dbReference>
<evidence type="ECO:0000313" key="3">
    <source>
        <dbReference type="Proteomes" id="UP000033010"/>
    </source>
</evidence>
<reference evidence="2 3" key="1">
    <citation type="submission" date="2013-12" db="EMBL/GenBank/DDBJ databases">
        <title>Ecological redundancy of diverse viral populations within a natural community.</title>
        <authorList>
            <person name="Gregory A.C."/>
            <person name="LaButti K."/>
            <person name="Copeland A."/>
            <person name="Woyke T."/>
            <person name="Sullivan M.B."/>
        </authorList>
    </citation>
    <scope>NUCLEOTIDE SEQUENCE [LARGE SCALE GENOMIC DNA]</scope>
    <source>
        <strain evidence="2">Syn7803US105</strain>
    </source>
</reference>
<proteinExistence type="predicted"/>
<dbReference type="Proteomes" id="UP000033010">
    <property type="component" value="Segment"/>
</dbReference>
<accession>A0A0E3FDC2</accession>
<feature type="domain" description="YHYH" evidence="1">
    <location>
        <begin position="828"/>
        <end position="892"/>
    </location>
</feature>
<evidence type="ECO:0000259" key="1">
    <source>
        <dbReference type="Pfam" id="PF14240"/>
    </source>
</evidence>
<dbReference type="KEGG" id="vg:24171716"/>
<feature type="domain" description="YHYH" evidence="1">
    <location>
        <begin position="664"/>
        <end position="712"/>
    </location>
</feature>
<dbReference type="RefSeq" id="YP_009133646.1">
    <property type="nucleotide sequence ID" value="NC_026924.1"/>
</dbReference>
<gene>
    <name evidence="2" type="ORF">Syn7803US105_86</name>
</gene>